<feature type="region of interest" description="Disordered" evidence="1">
    <location>
        <begin position="102"/>
        <end position="123"/>
    </location>
</feature>
<dbReference type="Proteomes" id="UP001218188">
    <property type="component" value="Unassembled WGS sequence"/>
</dbReference>
<dbReference type="AlphaFoldDB" id="A0AAD6SZK7"/>
<evidence type="ECO:0000313" key="3">
    <source>
        <dbReference type="Proteomes" id="UP001218188"/>
    </source>
</evidence>
<feature type="non-terminal residue" evidence="2">
    <location>
        <position position="123"/>
    </location>
</feature>
<proteinExistence type="predicted"/>
<feature type="non-terminal residue" evidence="2">
    <location>
        <position position="1"/>
    </location>
</feature>
<organism evidence="2 3">
    <name type="scientific">Mycena alexandri</name>
    <dbReference type="NCBI Taxonomy" id="1745969"/>
    <lineage>
        <taxon>Eukaryota</taxon>
        <taxon>Fungi</taxon>
        <taxon>Dikarya</taxon>
        <taxon>Basidiomycota</taxon>
        <taxon>Agaricomycotina</taxon>
        <taxon>Agaricomycetes</taxon>
        <taxon>Agaricomycetidae</taxon>
        <taxon>Agaricales</taxon>
        <taxon>Marasmiineae</taxon>
        <taxon>Mycenaceae</taxon>
        <taxon>Mycena</taxon>
    </lineage>
</organism>
<evidence type="ECO:0000256" key="1">
    <source>
        <dbReference type="SAM" id="MobiDB-lite"/>
    </source>
</evidence>
<keyword evidence="3" id="KW-1185">Reference proteome</keyword>
<accession>A0AAD6SZK7</accession>
<dbReference type="EMBL" id="JARJCM010000042">
    <property type="protein sequence ID" value="KAJ7036584.1"/>
    <property type="molecule type" value="Genomic_DNA"/>
</dbReference>
<reference evidence="2" key="1">
    <citation type="submission" date="2023-03" db="EMBL/GenBank/DDBJ databases">
        <title>Massive genome expansion in bonnet fungi (Mycena s.s.) driven by repeated elements and novel gene families across ecological guilds.</title>
        <authorList>
            <consortium name="Lawrence Berkeley National Laboratory"/>
            <person name="Harder C.B."/>
            <person name="Miyauchi S."/>
            <person name="Viragh M."/>
            <person name="Kuo A."/>
            <person name="Thoen E."/>
            <person name="Andreopoulos B."/>
            <person name="Lu D."/>
            <person name="Skrede I."/>
            <person name="Drula E."/>
            <person name="Henrissat B."/>
            <person name="Morin E."/>
            <person name="Kohler A."/>
            <person name="Barry K."/>
            <person name="LaButti K."/>
            <person name="Morin E."/>
            <person name="Salamov A."/>
            <person name="Lipzen A."/>
            <person name="Mereny Z."/>
            <person name="Hegedus B."/>
            <person name="Baldrian P."/>
            <person name="Stursova M."/>
            <person name="Weitz H."/>
            <person name="Taylor A."/>
            <person name="Grigoriev I.V."/>
            <person name="Nagy L.G."/>
            <person name="Martin F."/>
            <person name="Kauserud H."/>
        </authorList>
    </citation>
    <scope>NUCLEOTIDE SEQUENCE</scope>
    <source>
        <strain evidence="2">CBHHK200</strain>
    </source>
</reference>
<sequence>TNMKSCLKASSLPGSPDLRNSGHCRKCVVFNAEGSEEVYWADEWDRTPTEPATKLSYQEILELKEIQQSLPHAAQPADLRPGKQLLSTVPIALLPLAAVEISSPPLSPPPQSPSNGTAYQTPF</sequence>
<name>A0AAD6SZK7_9AGAR</name>
<gene>
    <name evidence="2" type="ORF">C8F04DRAFT_905446</name>
</gene>
<evidence type="ECO:0000313" key="2">
    <source>
        <dbReference type="EMBL" id="KAJ7036584.1"/>
    </source>
</evidence>
<protein>
    <submittedName>
        <fullName evidence="2">Uncharacterized protein</fullName>
    </submittedName>
</protein>
<comment type="caution">
    <text evidence="2">The sequence shown here is derived from an EMBL/GenBank/DDBJ whole genome shotgun (WGS) entry which is preliminary data.</text>
</comment>